<organism evidence="3 4">
    <name type="scientific">Aerophobetes bacterium</name>
    <dbReference type="NCBI Taxonomy" id="2030807"/>
    <lineage>
        <taxon>Bacteria</taxon>
        <taxon>Candidatus Aerophobota</taxon>
    </lineage>
</organism>
<dbReference type="Pfam" id="PF01408">
    <property type="entry name" value="GFO_IDH_MocA"/>
    <property type="match status" value="1"/>
</dbReference>
<name>A0A523RTK4_UNCAE</name>
<comment type="caution">
    <text evidence="3">The sequence shown here is derived from an EMBL/GenBank/DDBJ whole genome shotgun (WGS) entry which is preliminary data.</text>
</comment>
<dbReference type="InterPro" id="IPR036291">
    <property type="entry name" value="NAD(P)-bd_dom_sf"/>
</dbReference>
<reference evidence="3 4" key="1">
    <citation type="submission" date="2019-03" db="EMBL/GenBank/DDBJ databases">
        <title>Metabolic potential of uncultured bacteria and archaea associated with petroleum seepage in deep-sea sediments.</title>
        <authorList>
            <person name="Dong X."/>
            <person name="Hubert C."/>
        </authorList>
    </citation>
    <scope>NUCLEOTIDE SEQUENCE [LARGE SCALE GENOMIC DNA]</scope>
    <source>
        <strain evidence="3">E44_bin7</strain>
    </source>
</reference>
<protein>
    <recommendedName>
        <fullName evidence="2">Gfo/Idh/MocA-like oxidoreductase N-terminal domain-containing protein</fullName>
    </recommendedName>
</protein>
<sequence>MDRYKIPRGTTNYKKILSDSSVDAVIICTPPNTHCKIFMDSINSGKHILLEKPMGINSKKIKRMLIVGNYP</sequence>
<accession>A0A523RTK4</accession>
<evidence type="ECO:0000313" key="3">
    <source>
        <dbReference type="EMBL" id="TET09016.1"/>
    </source>
</evidence>
<dbReference type="Gene3D" id="3.40.50.720">
    <property type="entry name" value="NAD(P)-binding Rossmann-like Domain"/>
    <property type="match status" value="1"/>
</dbReference>
<dbReference type="GO" id="GO:0000166">
    <property type="term" value="F:nucleotide binding"/>
    <property type="evidence" value="ECO:0007669"/>
    <property type="project" value="InterPro"/>
</dbReference>
<dbReference type="Proteomes" id="UP000316360">
    <property type="component" value="Unassembled WGS sequence"/>
</dbReference>
<dbReference type="GO" id="GO:0016491">
    <property type="term" value="F:oxidoreductase activity"/>
    <property type="evidence" value="ECO:0007669"/>
    <property type="project" value="UniProtKB-KW"/>
</dbReference>
<dbReference type="PANTHER" id="PTHR43818">
    <property type="entry name" value="BCDNA.GH03377"/>
    <property type="match status" value="1"/>
</dbReference>
<dbReference type="InterPro" id="IPR050463">
    <property type="entry name" value="Gfo/Idh/MocA_oxidrdct_glycsds"/>
</dbReference>
<dbReference type="AlphaFoldDB" id="A0A523RTK4"/>
<dbReference type="EMBL" id="SOKJ01000318">
    <property type="protein sequence ID" value="TET09016.1"/>
    <property type="molecule type" value="Genomic_DNA"/>
</dbReference>
<proteinExistence type="predicted"/>
<gene>
    <name evidence="3" type="ORF">E3J84_05545</name>
</gene>
<feature type="domain" description="Gfo/Idh/MocA-like oxidoreductase N-terminal" evidence="2">
    <location>
        <begin position="5"/>
        <end position="65"/>
    </location>
</feature>
<dbReference type="PANTHER" id="PTHR43818:SF11">
    <property type="entry name" value="BCDNA.GH03377"/>
    <property type="match status" value="1"/>
</dbReference>
<evidence type="ECO:0000313" key="4">
    <source>
        <dbReference type="Proteomes" id="UP000316360"/>
    </source>
</evidence>
<keyword evidence="1" id="KW-0560">Oxidoreductase</keyword>
<dbReference type="InterPro" id="IPR000683">
    <property type="entry name" value="Gfo/Idh/MocA-like_OxRdtase_N"/>
</dbReference>
<dbReference type="SUPFAM" id="SSF51735">
    <property type="entry name" value="NAD(P)-binding Rossmann-fold domains"/>
    <property type="match status" value="1"/>
</dbReference>
<evidence type="ECO:0000256" key="1">
    <source>
        <dbReference type="ARBA" id="ARBA00023002"/>
    </source>
</evidence>
<evidence type="ECO:0000259" key="2">
    <source>
        <dbReference type="Pfam" id="PF01408"/>
    </source>
</evidence>